<dbReference type="OrthoDB" id="104282at2759"/>
<organism evidence="2 3">
    <name type="scientific">Phytophthora pseudosyringae</name>
    <dbReference type="NCBI Taxonomy" id="221518"/>
    <lineage>
        <taxon>Eukaryota</taxon>
        <taxon>Sar</taxon>
        <taxon>Stramenopiles</taxon>
        <taxon>Oomycota</taxon>
        <taxon>Peronosporomycetes</taxon>
        <taxon>Peronosporales</taxon>
        <taxon>Peronosporaceae</taxon>
        <taxon>Phytophthora</taxon>
    </lineage>
</organism>
<sequence>MNFCTLRPPNVRFLSDDVIGGVVQRRRPSRDFLAEDCSISSAQTYEQRRQSLPPPRAYERPRARGEVNKPQCTRVIPERDAVAVVGLLSLMTATPKRKRVESPTFSSRKSRVVAAEASTPQPETDTESLNSEKRESSAVPKWQDERQQTSPQTHHLQDDRISHLKKQTQKLREEIETFERQHRCIATALPAQRNGWDFALEYFKVFRCGLQSRGRSSLIKHTAAQLGFLRRTMSSDVVLNTGQGPDALLRSWKCISLWFQDVEVEQEGLDRGAAGSLVAVTRTSVTISDRTLRNVFPHLRGKNGTNSELAQQLLGQRIIMRGLTRFEWDSAVGCFTSVMTHSDLLTPLLRLLGNVEDVSRVFERSAVSPDFQWRLMV</sequence>
<keyword evidence="3" id="KW-1185">Reference proteome</keyword>
<feature type="compositionally biased region" description="Polar residues" evidence="1">
    <location>
        <begin position="118"/>
        <end position="129"/>
    </location>
</feature>
<dbReference type="AlphaFoldDB" id="A0A8T1V9R7"/>
<feature type="compositionally biased region" description="Basic and acidic residues" evidence="1">
    <location>
        <begin position="57"/>
        <end position="67"/>
    </location>
</feature>
<gene>
    <name evidence="2" type="ORF">PHYPSEUDO_012337</name>
</gene>
<dbReference type="EMBL" id="JAGDFM010000592">
    <property type="protein sequence ID" value="KAG7377000.1"/>
    <property type="molecule type" value="Genomic_DNA"/>
</dbReference>
<feature type="region of interest" description="Disordered" evidence="1">
    <location>
        <begin position="43"/>
        <end position="69"/>
    </location>
</feature>
<reference evidence="2" key="1">
    <citation type="submission" date="2021-02" db="EMBL/GenBank/DDBJ databases">
        <authorList>
            <person name="Palmer J.M."/>
        </authorList>
    </citation>
    <scope>NUCLEOTIDE SEQUENCE</scope>
    <source>
        <strain evidence="2">SCRP734</strain>
    </source>
</reference>
<evidence type="ECO:0000256" key="1">
    <source>
        <dbReference type="SAM" id="MobiDB-lite"/>
    </source>
</evidence>
<feature type="compositionally biased region" description="Basic and acidic residues" evidence="1">
    <location>
        <begin position="130"/>
        <end position="147"/>
    </location>
</feature>
<accession>A0A8T1V9R7</accession>
<protein>
    <recommendedName>
        <fullName evidence="4">Bzip transcription factor</fullName>
    </recommendedName>
</protein>
<dbReference type="Proteomes" id="UP000694044">
    <property type="component" value="Unassembled WGS sequence"/>
</dbReference>
<name>A0A8T1V9R7_9STRA</name>
<comment type="caution">
    <text evidence="2">The sequence shown here is derived from an EMBL/GenBank/DDBJ whole genome shotgun (WGS) entry which is preliminary data.</text>
</comment>
<evidence type="ECO:0000313" key="2">
    <source>
        <dbReference type="EMBL" id="KAG7377000.1"/>
    </source>
</evidence>
<evidence type="ECO:0000313" key="3">
    <source>
        <dbReference type="Proteomes" id="UP000694044"/>
    </source>
</evidence>
<feature type="region of interest" description="Disordered" evidence="1">
    <location>
        <begin position="96"/>
        <end position="166"/>
    </location>
</feature>
<evidence type="ECO:0008006" key="4">
    <source>
        <dbReference type="Google" id="ProtNLM"/>
    </source>
</evidence>
<proteinExistence type="predicted"/>